<dbReference type="Pfam" id="PF08338">
    <property type="entry name" value="DUF1731"/>
    <property type="match status" value="1"/>
</dbReference>
<dbReference type="EMBL" id="JAVNWW010000002">
    <property type="protein sequence ID" value="MDU0808625.1"/>
    <property type="molecule type" value="Genomic_DNA"/>
</dbReference>
<comment type="caution">
    <text evidence="4">The sequence shown here is derived from an EMBL/GenBank/DDBJ whole genome shotgun (WGS) entry which is preliminary data.</text>
</comment>
<dbReference type="RefSeq" id="WP_316070482.1">
    <property type="nucleotide sequence ID" value="NZ_JAVNWW010000002.1"/>
</dbReference>
<sequence length="291" mass="31748">MRILITGGSGFIGQELQAYLHALGHQTRILSRQGGWDIDKAYLAPDALDNIDAIVHLAGAGIADKRWSADRKKELIHSRVASTKLLADALKTRKHQVHTFVSASAIGFYGADSGDVLCTETTPAGQDFLSACTVAWENAVDEIQGLRVVKLRIGLVLGANGGIFPVLARPIRWFAGVILGKGTQGQSWIHIQDLVKMFACVLTEDHATGVYNAVAPHPVTHAEMSKQIAAAYHRPIWWPKVPAWALRLVLGEMAVLVTGGNFVSSEKIQKDLQFTFTYTRLAEALKQLIHV</sequence>
<evidence type="ECO:0000256" key="1">
    <source>
        <dbReference type="ARBA" id="ARBA00009353"/>
    </source>
</evidence>
<dbReference type="Proteomes" id="UP001249959">
    <property type="component" value="Unassembled WGS sequence"/>
</dbReference>
<evidence type="ECO:0000313" key="5">
    <source>
        <dbReference type="Proteomes" id="UP001249959"/>
    </source>
</evidence>
<dbReference type="InterPro" id="IPR001509">
    <property type="entry name" value="Epimerase_deHydtase"/>
</dbReference>
<dbReference type="InterPro" id="IPR013549">
    <property type="entry name" value="DUF1731"/>
</dbReference>
<dbReference type="Pfam" id="PF01370">
    <property type="entry name" value="Epimerase"/>
    <property type="match status" value="1"/>
</dbReference>
<dbReference type="NCBIfam" id="TIGR01777">
    <property type="entry name" value="yfcH"/>
    <property type="match status" value="1"/>
</dbReference>
<feature type="domain" description="NAD-dependent epimerase/dehydratase" evidence="2">
    <location>
        <begin position="3"/>
        <end position="212"/>
    </location>
</feature>
<protein>
    <submittedName>
        <fullName evidence="4">TIGR01777 family oxidoreductase</fullName>
    </submittedName>
</protein>
<evidence type="ECO:0000313" key="4">
    <source>
        <dbReference type="EMBL" id="MDU0808625.1"/>
    </source>
</evidence>
<feature type="domain" description="DUF1731" evidence="3">
    <location>
        <begin position="241"/>
        <end position="288"/>
    </location>
</feature>
<dbReference type="PANTHER" id="PTHR11092:SF0">
    <property type="entry name" value="EPIMERASE FAMILY PROTEIN SDR39U1"/>
    <property type="match status" value="1"/>
</dbReference>
<dbReference type="InterPro" id="IPR036291">
    <property type="entry name" value="NAD(P)-bd_dom_sf"/>
</dbReference>
<organism evidence="4 5">
    <name type="scientific">Aquirufa regiilacus</name>
    <dbReference type="NCBI Taxonomy" id="3024868"/>
    <lineage>
        <taxon>Bacteria</taxon>
        <taxon>Pseudomonadati</taxon>
        <taxon>Bacteroidota</taxon>
        <taxon>Cytophagia</taxon>
        <taxon>Cytophagales</taxon>
        <taxon>Flectobacillaceae</taxon>
        <taxon>Aquirufa</taxon>
    </lineage>
</organism>
<accession>A0ABU3TRX4</accession>
<evidence type="ECO:0000259" key="2">
    <source>
        <dbReference type="Pfam" id="PF01370"/>
    </source>
</evidence>
<reference evidence="4 5" key="1">
    <citation type="submission" date="2023-09" db="EMBL/GenBank/DDBJ databases">
        <title>Aquirufa genomes.</title>
        <authorList>
            <person name="Pitt A."/>
        </authorList>
    </citation>
    <scope>NUCLEOTIDE SEQUENCE [LARGE SCALE GENOMIC DNA]</scope>
    <source>
        <strain evidence="4 5">LEOWEIH-7C</strain>
    </source>
</reference>
<keyword evidence="5" id="KW-1185">Reference proteome</keyword>
<evidence type="ECO:0000259" key="3">
    <source>
        <dbReference type="Pfam" id="PF08338"/>
    </source>
</evidence>
<dbReference type="SUPFAM" id="SSF51735">
    <property type="entry name" value="NAD(P)-binding Rossmann-fold domains"/>
    <property type="match status" value="1"/>
</dbReference>
<name>A0ABU3TRX4_9BACT</name>
<gene>
    <name evidence="4" type="ORF">PQG45_06225</name>
</gene>
<proteinExistence type="inferred from homology"/>
<comment type="similarity">
    <text evidence="1">Belongs to the NAD(P)-dependent epimerase/dehydratase family. SDR39U1 subfamily.</text>
</comment>
<dbReference type="PANTHER" id="PTHR11092">
    <property type="entry name" value="SUGAR NUCLEOTIDE EPIMERASE RELATED"/>
    <property type="match status" value="1"/>
</dbReference>
<dbReference type="Gene3D" id="3.40.50.720">
    <property type="entry name" value="NAD(P)-binding Rossmann-like Domain"/>
    <property type="match status" value="1"/>
</dbReference>
<dbReference type="InterPro" id="IPR010099">
    <property type="entry name" value="SDR39U1"/>
</dbReference>